<dbReference type="OrthoDB" id="823685at2"/>
<feature type="domain" description="Glycosyl transferase family 1" evidence="1">
    <location>
        <begin position="167"/>
        <end position="330"/>
    </location>
</feature>
<keyword evidence="4" id="KW-1185">Reference proteome</keyword>
<protein>
    <submittedName>
        <fullName evidence="3">Glycosyltransferase involved in cell wall bisynthesis</fullName>
    </submittedName>
</protein>
<evidence type="ECO:0000259" key="2">
    <source>
        <dbReference type="Pfam" id="PF13439"/>
    </source>
</evidence>
<evidence type="ECO:0000313" key="4">
    <source>
        <dbReference type="Proteomes" id="UP000199138"/>
    </source>
</evidence>
<gene>
    <name evidence="3" type="ORF">SAMN05216480_11059</name>
</gene>
<evidence type="ECO:0000259" key="1">
    <source>
        <dbReference type="Pfam" id="PF00534"/>
    </source>
</evidence>
<feature type="domain" description="Glycosyltransferase subfamily 4-like N-terminal" evidence="2">
    <location>
        <begin position="12"/>
        <end position="161"/>
    </location>
</feature>
<dbReference type="STRING" id="1224947.SAMN05216480_11059"/>
<dbReference type="Pfam" id="PF13439">
    <property type="entry name" value="Glyco_transf_4"/>
    <property type="match status" value="1"/>
</dbReference>
<dbReference type="AlphaFoldDB" id="A0A1I7HN08"/>
<dbReference type="InterPro" id="IPR001296">
    <property type="entry name" value="Glyco_trans_1"/>
</dbReference>
<dbReference type="GO" id="GO:0016757">
    <property type="term" value="F:glycosyltransferase activity"/>
    <property type="evidence" value="ECO:0007669"/>
    <property type="project" value="InterPro"/>
</dbReference>
<evidence type="ECO:0000313" key="3">
    <source>
        <dbReference type="EMBL" id="SFU62105.1"/>
    </source>
</evidence>
<reference evidence="4" key="1">
    <citation type="submission" date="2016-10" db="EMBL/GenBank/DDBJ databases">
        <authorList>
            <person name="Varghese N."/>
            <person name="Submissions S."/>
        </authorList>
    </citation>
    <scope>NUCLEOTIDE SEQUENCE [LARGE SCALE GENOMIC DNA]</scope>
    <source>
        <strain evidence="4">CGMCC 1.12333</strain>
    </source>
</reference>
<dbReference type="EMBL" id="FPBK01000010">
    <property type="protein sequence ID" value="SFU62105.1"/>
    <property type="molecule type" value="Genomic_DNA"/>
</dbReference>
<dbReference type="Gene3D" id="3.40.50.2000">
    <property type="entry name" value="Glycogen Phosphorylase B"/>
    <property type="match status" value="2"/>
</dbReference>
<dbReference type="PANTHER" id="PTHR12526">
    <property type="entry name" value="GLYCOSYLTRANSFERASE"/>
    <property type="match status" value="1"/>
</dbReference>
<dbReference type="Pfam" id="PF00534">
    <property type="entry name" value="Glycos_transf_1"/>
    <property type="match status" value="1"/>
</dbReference>
<keyword evidence="3" id="KW-0808">Transferase</keyword>
<accession>A0A1I7HN08</accession>
<dbReference type="InterPro" id="IPR028098">
    <property type="entry name" value="Glyco_trans_4-like_N"/>
</dbReference>
<proteinExistence type="predicted"/>
<dbReference type="PANTHER" id="PTHR12526:SF630">
    <property type="entry name" value="GLYCOSYLTRANSFERASE"/>
    <property type="match status" value="1"/>
</dbReference>
<dbReference type="SUPFAM" id="SSF53756">
    <property type="entry name" value="UDP-Glycosyltransferase/glycogen phosphorylase"/>
    <property type="match status" value="1"/>
</dbReference>
<organism evidence="3 4">
    <name type="scientific">Pustulibacterium marinum</name>
    <dbReference type="NCBI Taxonomy" id="1224947"/>
    <lineage>
        <taxon>Bacteria</taxon>
        <taxon>Pseudomonadati</taxon>
        <taxon>Bacteroidota</taxon>
        <taxon>Flavobacteriia</taxon>
        <taxon>Flavobacteriales</taxon>
        <taxon>Flavobacteriaceae</taxon>
        <taxon>Pustulibacterium</taxon>
    </lineage>
</organism>
<name>A0A1I7HN08_9FLAO</name>
<dbReference type="Proteomes" id="UP000199138">
    <property type="component" value="Unassembled WGS sequence"/>
</dbReference>
<sequence length="358" mass="40607">MRVVQLIDSLEPGGAERMAVNIANGLANELEFSALVATRLEGDLKPSIKDDVVYEFLERKKTVDINAIFRFKKFLKSNQISIIHAHSSSYFFACLTRMFFPSVKIIWHDHYGNSEFLEKRPFKILKFCARSFDAVLSVNDQLKKWAVDKLKVKNCYFIPNFAELGNTEKRETFLKGEEGKRIVCLANLRPQKDHITLLKGANLVFQEHPDWTLHLVGKDFNDEYSKSIKELVKSLKLVDNVFFYDSRQDIPFILFQATIGVLSSKSEGLPVALLEYGLSKLPVVVTNVGQCSDVIENGENGIVIDSTNFSSLHDALVELLLDSTKRKKIGLNLNSSVNNHFSRKSYLCKLIEIYEGSA</sequence>
<dbReference type="RefSeq" id="WP_093025572.1">
    <property type="nucleotide sequence ID" value="NZ_FPBK01000010.1"/>
</dbReference>